<dbReference type="Proteomes" id="UP000245946">
    <property type="component" value="Unassembled WGS sequence"/>
</dbReference>
<feature type="region of interest" description="Disordered" evidence="1">
    <location>
        <begin position="292"/>
        <end position="331"/>
    </location>
</feature>
<evidence type="ECO:0008006" key="4">
    <source>
        <dbReference type="Google" id="ProtNLM"/>
    </source>
</evidence>
<sequence length="331" mass="34151">VLAALAGSALAQEPFKYGTPNPNYPGVVSANRNGPTNPSAPKLGTPINQTSDARLVTVNSVDDWCIFGPPDGETIADVEDRTVAYCTKARNNARVIPDGTVTSAHFVKTPLYIQLMALGDFTKINFVPGDMGGELDPHGATNMGNPVGGNVTSNVSGKDVFYEEWMNYVAANQVCIRICIAGTDVAPTPLECQHTLDEMGCNWVMPGDYTDGVFDTCDADSAYPPGLYPQGNGQTSTFQQYFSSVYTAPDGGVQTFINASPDQSTPQAAYSTPSSSNCVRASSIANGIASIIPTTSSSSSSAASTGGSSRSGSSTSSRSGSGAAATSSGSS</sequence>
<dbReference type="OrthoDB" id="2564904at2759"/>
<evidence type="ECO:0000313" key="2">
    <source>
        <dbReference type="EMBL" id="PWN98408.1"/>
    </source>
</evidence>
<dbReference type="GeneID" id="37267359"/>
<reference evidence="2 3" key="1">
    <citation type="journal article" date="2018" name="Mol. Biol. Evol.">
        <title>Broad Genomic Sampling Reveals a Smut Pathogenic Ancestry of the Fungal Clade Ustilaginomycotina.</title>
        <authorList>
            <person name="Kijpornyongpan T."/>
            <person name="Mondo S.J."/>
            <person name="Barry K."/>
            <person name="Sandor L."/>
            <person name="Lee J."/>
            <person name="Lipzen A."/>
            <person name="Pangilinan J."/>
            <person name="LaButti K."/>
            <person name="Hainaut M."/>
            <person name="Henrissat B."/>
            <person name="Grigoriev I.V."/>
            <person name="Spatafora J.W."/>
            <person name="Aime M.C."/>
        </authorList>
    </citation>
    <scope>NUCLEOTIDE SEQUENCE [LARGE SCALE GENOMIC DNA]</scope>
    <source>
        <strain evidence="2 3">MCA 4186</strain>
    </source>
</reference>
<proteinExistence type="predicted"/>
<feature type="non-terminal residue" evidence="2">
    <location>
        <position position="1"/>
    </location>
</feature>
<dbReference type="STRING" id="58919.A0A316ZBJ9"/>
<name>A0A316ZBJ9_9BASI</name>
<organism evidence="2 3">
    <name type="scientific">Tilletiopsis washingtonensis</name>
    <dbReference type="NCBI Taxonomy" id="58919"/>
    <lineage>
        <taxon>Eukaryota</taxon>
        <taxon>Fungi</taxon>
        <taxon>Dikarya</taxon>
        <taxon>Basidiomycota</taxon>
        <taxon>Ustilaginomycotina</taxon>
        <taxon>Exobasidiomycetes</taxon>
        <taxon>Entylomatales</taxon>
        <taxon>Entylomatales incertae sedis</taxon>
        <taxon>Tilletiopsis</taxon>
    </lineage>
</organism>
<dbReference type="EMBL" id="KZ819291">
    <property type="protein sequence ID" value="PWN98408.1"/>
    <property type="molecule type" value="Genomic_DNA"/>
</dbReference>
<feature type="non-terminal residue" evidence="2">
    <location>
        <position position="331"/>
    </location>
</feature>
<dbReference type="RefSeq" id="XP_025598687.1">
    <property type="nucleotide sequence ID" value="XM_025739813.1"/>
</dbReference>
<evidence type="ECO:0000313" key="3">
    <source>
        <dbReference type="Proteomes" id="UP000245946"/>
    </source>
</evidence>
<evidence type="ECO:0000256" key="1">
    <source>
        <dbReference type="SAM" id="MobiDB-lite"/>
    </source>
</evidence>
<keyword evidence="3" id="KW-1185">Reference proteome</keyword>
<accession>A0A316ZBJ9</accession>
<dbReference type="AlphaFoldDB" id="A0A316ZBJ9"/>
<protein>
    <recommendedName>
        <fullName evidence="4">Macrofage activating glyco protein</fullName>
    </recommendedName>
</protein>
<gene>
    <name evidence="2" type="ORF">FA09DRAFT_281492</name>
</gene>